<keyword evidence="14" id="KW-0560">Oxidoreductase</keyword>
<dbReference type="PANTHER" id="PTHR47354:SF5">
    <property type="entry name" value="PROTEIN RFBI"/>
    <property type="match status" value="1"/>
</dbReference>
<comment type="similarity">
    <text evidence="3">In the C-terminal section; belongs to the flavoprotein pyridine nucleotide cytochrome reductase family.</text>
</comment>
<keyword evidence="8" id="KW-0520">NAD</keyword>
<evidence type="ECO:0000256" key="8">
    <source>
        <dbReference type="ARBA" id="ARBA00023027"/>
    </source>
</evidence>
<feature type="domain" description="Globin" evidence="12">
    <location>
        <begin position="8"/>
        <end position="146"/>
    </location>
</feature>
<dbReference type="PROSITE" id="PS01033">
    <property type="entry name" value="GLOBIN"/>
    <property type="match status" value="1"/>
</dbReference>
<keyword evidence="11" id="KW-0561">Oxygen transport</keyword>
<dbReference type="SUPFAM" id="SSF63380">
    <property type="entry name" value="Riboflavin synthase domain-like"/>
    <property type="match status" value="1"/>
</dbReference>
<keyword evidence="11" id="KW-0479">Metal-binding</keyword>
<evidence type="ECO:0000256" key="7">
    <source>
        <dbReference type="ARBA" id="ARBA00023014"/>
    </source>
</evidence>
<comment type="catalytic activity">
    <reaction evidence="10">
        <text>2 nitric oxide + NADPH + 2 O2 = 2 nitrate + NADP(+) + H(+)</text>
        <dbReference type="Rhea" id="RHEA:19465"/>
        <dbReference type="ChEBI" id="CHEBI:15378"/>
        <dbReference type="ChEBI" id="CHEBI:15379"/>
        <dbReference type="ChEBI" id="CHEBI:16480"/>
        <dbReference type="ChEBI" id="CHEBI:17632"/>
        <dbReference type="ChEBI" id="CHEBI:57783"/>
        <dbReference type="ChEBI" id="CHEBI:58349"/>
        <dbReference type="EC" id="1.14.12.17"/>
    </reaction>
</comment>
<dbReference type="CDD" id="cd19753">
    <property type="entry name" value="Mb-like_oxidoreductase"/>
    <property type="match status" value="1"/>
</dbReference>
<keyword evidence="6" id="KW-0521">NADP</keyword>
<dbReference type="Gene3D" id="1.10.490.10">
    <property type="entry name" value="Globins"/>
    <property type="match status" value="1"/>
</dbReference>
<evidence type="ECO:0000256" key="1">
    <source>
        <dbReference type="ARBA" id="ARBA00001970"/>
    </source>
</evidence>
<keyword evidence="14" id="KW-0223">Dioxygenase</keyword>
<dbReference type="InterPro" id="IPR001433">
    <property type="entry name" value="OxRdtase_FAD/NAD-bd"/>
</dbReference>
<evidence type="ECO:0000256" key="5">
    <source>
        <dbReference type="ARBA" id="ARBA00022714"/>
    </source>
</evidence>
<comment type="catalytic activity">
    <reaction evidence="9">
        <text>2 nitric oxide + NADH + 2 O2 = 2 nitrate + NAD(+) + H(+)</text>
        <dbReference type="Rhea" id="RHEA:19469"/>
        <dbReference type="ChEBI" id="CHEBI:15378"/>
        <dbReference type="ChEBI" id="CHEBI:15379"/>
        <dbReference type="ChEBI" id="CHEBI:16480"/>
        <dbReference type="ChEBI" id="CHEBI:17632"/>
        <dbReference type="ChEBI" id="CHEBI:57540"/>
        <dbReference type="ChEBI" id="CHEBI:57945"/>
        <dbReference type="EC" id="1.14.12.17"/>
    </reaction>
</comment>
<name>A0A4U8W4T3_9NOCA</name>
<gene>
    <name evidence="14" type="primary">ndoR</name>
    <name evidence="14" type="ORF">NCTC10797_04009</name>
</gene>
<keyword evidence="7" id="KW-0411">Iron-sulfur</keyword>
<dbReference type="SUPFAM" id="SSF52343">
    <property type="entry name" value="Ferredoxin reductase-like, C-terminal NADP-linked domain"/>
    <property type="match status" value="1"/>
</dbReference>
<evidence type="ECO:0000259" key="12">
    <source>
        <dbReference type="PROSITE" id="PS01033"/>
    </source>
</evidence>
<evidence type="ECO:0000256" key="10">
    <source>
        <dbReference type="ARBA" id="ARBA00049433"/>
    </source>
</evidence>
<dbReference type="GO" id="GO:0008941">
    <property type="term" value="F:nitric oxide dioxygenase NAD(P)H activity"/>
    <property type="evidence" value="ECO:0007669"/>
    <property type="project" value="UniProtKB-EC"/>
</dbReference>
<dbReference type="Pfam" id="PF00175">
    <property type="entry name" value="NAD_binding_1"/>
    <property type="match status" value="1"/>
</dbReference>
<dbReference type="Pfam" id="PF00042">
    <property type="entry name" value="Globin"/>
    <property type="match status" value="1"/>
</dbReference>
<dbReference type="InterPro" id="IPR039261">
    <property type="entry name" value="FNR_nucleotide-bd"/>
</dbReference>
<organism evidence="14 15">
    <name type="scientific">Nocardia cyriacigeorgica</name>
    <dbReference type="NCBI Taxonomy" id="135487"/>
    <lineage>
        <taxon>Bacteria</taxon>
        <taxon>Bacillati</taxon>
        <taxon>Actinomycetota</taxon>
        <taxon>Actinomycetes</taxon>
        <taxon>Mycobacteriales</taxon>
        <taxon>Nocardiaceae</taxon>
        <taxon>Nocardia</taxon>
    </lineage>
</organism>
<comment type="cofactor">
    <cofactor evidence="2">
        <name>FAD</name>
        <dbReference type="ChEBI" id="CHEBI:57692"/>
    </cofactor>
</comment>
<evidence type="ECO:0000256" key="6">
    <source>
        <dbReference type="ARBA" id="ARBA00022857"/>
    </source>
</evidence>
<dbReference type="Gene3D" id="2.40.30.10">
    <property type="entry name" value="Translation factors"/>
    <property type="match status" value="1"/>
</dbReference>
<dbReference type="SUPFAM" id="SSF46458">
    <property type="entry name" value="Globin-like"/>
    <property type="match status" value="1"/>
</dbReference>
<reference evidence="14 15" key="1">
    <citation type="submission" date="2019-02" db="EMBL/GenBank/DDBJ databases">
        <authorList>
            <consortium name="Pathogen Informatics"/>
        </authorList>
    </citation>
    <scope>NUCLEOTIDE SEQUENCE [LARGE SCALE GENOMIC DNA]</scope>
    <source>
        <strain evidence="14 15">3012STDY6756504</strain>
    </source>
</reference>
<comment type="cofactor">
    <cofactor evidence="1">
        <name>heme b</name>
        <dbReference type="ChEBI" id="CHEBI:60344"/>
    </cofactor>
</comment>
<dbReference type="InterPro" id="IPR050415">
    <property type="entry name" value="MRET"/>
</dbReference>
<dbReference type="EC" id="1.14.12.17" evidence="4"/>
<dbReference type="Proteomes" id="UP000290439">
    <property type="component" value="Chromosome"/>
</dbReference>
<evidence type="ECO:0000313" key="14">
    <source>
        <dbReference type="EMBL" id="VFB00216.1"/>
    </source>
</evidence>
<evidence type="ECO:0000259" key="13">
    <source>
        <dbReference type="PROSITE" id="PS51384"/>
    </source>
</evidence>
<keyword evidence="11" id="KW-0349">Heme</keyword>
<protein>
    <recommendedName>
        <fullName evidence="4">nitric oxide dioxygenase</fullName>
        <ecNumber evidence="4">1.14.12.17</ecNumber>
    </recommendedName>
</protein>
<dbReference type="PANTHER" id="PTHR47354">
    <property type="entry name" value="NADH OXIDOREDUCTASE HCR"/>
    <property type="match status" value="1"/>
</dbReference>
<evidence type="ECO:0000256" key="2">
    <source>
        <dbReference type="ARBA" id="ARBA00001974"/>
    </source>
</evidence>
<proteinExistence type="inferred from homology"/>
<keyword evidence="11" id="KW-0813">Transport</keyword>
<dbReference type="InterPro" id="IPR008333">
    <property type="entry name" value="Cbr1-like_FAD-bd_dom"/>
</dbReference>
<dbReference type="Pfam" id="PF00970">
    <property type="entry name" value="FAD_binding_6"/>
    <property type="match status" value="1"/>
</dbReference>
<evidence type="ECO:0000256" key="4">
    <source>
        <dbReference type="ARBA" id="ARBA00012229"/>
    </source>
</evidence>
<comment type="similarity">
    <text evidence="11">Belongs to the globin family.</text>
</comment>
<evidence type="ECO:0000256" key="9">
    <source>
        <dbReference type="ARBA" id="ARBA00048649"/>
    </source>
</evidence>
<evidence type="ECO:0000313" key="15">
    <source>
        <dbReference type="Proteomes" id="UP000290439"/>
    </source>
</evidence>
<sequence>MRNGVVAHMDSRPVALIRTTFKAVAAEEGGAERLSKSFYAILFTEYPGVRDYFPAAMDAQRDRLVKAIGYALDRLEEPEKLLPFLAQLGRDHRKYGVQRAHYTAVAESLKTAMRRFAGSEMWTDEVERAWTEGLALISETMIGAAEQESTPPVWTGTVVERREVLRNLAVIRLRLDQPMQYAAGQYLSVQIPSRPRMWRYMSPAVPANADGEIEFHIRSILGGWVSPAMVGNTVVGDQWLLGSPLGGLGIPRNVKRKMLMIGCGTGIAPLRAQLMAMSQRRINPKVHLFVGGHHPCDLYDLETLSKLAVANKWLTVTPVTERDENPWWYYDSGESQRTWAGLEPRVTGQIGKIVAGYGAWADRDVQIVGSPSMVQTTKFRLMATGTRAMNIRHDPLF</sequence>
<dbReference type="InterPro" id="IPR017938">
    <property type="entry name" value="Riboflavin_synthase-like_b-brl"/>
</dbReference>
<evidence type="ECO:0000256" key="11">
    <source>
        <dbReference type="RuleBase" id="RU000356"/>
    </source>
</evidence>
<dbReference type="CDD" id="cd06187">
    <property type="entry name" value="O2ase_reductase_like"/>
    <property type="match status" value="1"/>
</dbReference>
<evidence type="ECO:0000256" key="3">
    <source>
        <dbReference type="ARBA" id="ARBA00006401"/>
    </source>
</evidence>
<dbReference type="InterPro" id="IPR009050">
    <property type="entry name" value="Globin-like_sf"/>
</dbReference>
<keyword evidence="5" id="KW-0001">2Fe-2S</keyword>
<keyword evidence="11" id="KW-0408">Iron</keyword>
<dbReference type="InterPro" id="IPR017927">
    <property type="entry name" value="FAD-bd_FR_type"/>
</dbReference>
<dbReference type="GO" id="GO:0020037">
    <property type="term" value="F:heme binding"/>
    <property type="evidence" value="ECO:0007669"/>
    <property type="project" value="InterPro"/>
</dbReference>
<accession>A0A4U8W4T3</accession>
<dbReference type="Gene3D" id="3.40.50.80">
    <property type="entry name" value="Nucleotide-binding domain of ferredoxin-NADP reductase (FNR) module"/>
    <property type="match status" value="1"/>
</dbReference>
<dbReference type="PRINTS" id="PR00410">
    <property type="entry name" value="PHEHYDRXLASE"/>
</dbReference>
<dbReference type="AlphaFoldDB" id="A0A4U8W4T3"/>
<dbReference type="InterPro" id="IPR012292">
    <property type="entry name" value="Globin/Proto"/>
</dbReference>
<dbReference type="GO" id="GO:0051537">
    <property type="term" value="F:2 iron, 2 sulfur cluster binding"/>
    <property type="evidence" value="ECO:0007669"/>
    <property type="project" value="UniProtKB-KW"/>
</dbReference>
<dbReference type="EMBL" id="LR215973">
    <property type="protein sequence ID" value="VFB00216.1"/>
    <property type="molecule type" value="Genomic_DNA"/>
</dbReference>
<dbReference type="PROSITE" id="PS51384">
    <property type="entry name" value="FAD_FR"/>
    <property type="match status" value="1"/>
</dbReference>
<dbReference type="GO" id="GO:0005344">
    <property type="term" value="F:oxygen carrier activity"/>
    <property type="evidence" value="ECO:0007669"/>
    <property type="project" value="UniProtKB-KW"/>
</dbReference>
<dbReference type="GO" id="GO:0019825">
    <property type="term" value="F:oxygen binding"/>
    <property type="evidence" value="ECO:0007669"/>
    <property type="project" value="InterPro"/>
</dbReference>
<feature type="domain" description="FAD-binding FR-type" evidence="13">
    <location>
        <begin position="151"/>
        <end position="251"/>
    </location>
</feature>
<dbReference type="InterPro" id="IPR000971">
    <property type="entry name" value="Globin"/>
</dbReference>